<comment type="cofactor">
    <cofactor evidence="1">
        <name>FAD</name>
        <dbReference type="ChEBI" id="CHEBI:57692"/>
    </cofactor>
</comment>
<evidence type="ECO:0000256" key="1">
    <source>
        <dbReference type="ARBA" id="ARBA00001974"/>
    </source>
</evidence>
<dbReference type="EMBL" id="QGNZ01000001">
    <property type="protein sequence ID" value="PWS29324.1"/>
    <property type="molecule type" value="Genomic_DNA"/>
</dbReference>
<dbReference type="InterPro" id="IPR036188">
    <property type="entry name" value="FAD/NAD-bd_sf"/>
</dbReference>
<dbReference type="PANTHER" id="PTHR43563:SF1">
    <property type="entry name" value="AMINE OXIDASE [FLAVIN-CONTAINING] B"/>
    <property type="match status" value="1"/>
</dbReference>
<accession>A0A317ERK8</accession>
<evidence type="ECO:0000256" key="3">
    <source>
        <dbReference type="ARBA" id="ARBA00023002"/>
    </source>
</evidence>
<dbReference type="GO" id="GO:0016491">
    <property type="term" value="F:oxidoreductase activity"/>
    <property type="evidence" value="ECO:0007669"/>
    <property type="project" value="UniProtKB-KW"/>
</dbReference>
<name>A0A317ERK8_9SPHI</name>
<dbReference type="Gene3D" id="3.90.660.10">
    <property type="match status" value="1"/>
</dbReference>
<feature type="binding site" evidence="4">
    <location>
        <position position="395"/>
    </location>
    <ligand>
        <name>substrate</name>
    </ligand>
</feature>
<dbReference type="PRINTS" id="PR00757">
    <property type="entry name" value="AMINEOXDASEF"/>
</dbReference>
<evidence type="ECO:0000256" key="2">
    <source>
        <dbReference type="ARBA" id="ARBA00005995"/>
    </source>
</evidence>
<dbReference type="InterPro" id="IPR001613">
    <property type="entry name" value="Flavin_amine_oxidase"/>
</dbReference>
<dbReference type="PANTHER" id="PTHR43563">
    <property type="entry name" value="AMINE OXIDASE"/>
    <property type="match status" value="1"/>
</dbReference>
<protein>
    <recommendedName>
        <fullName evidence="5">Amine oxidase domain-containing protein</fullName>
    </recommendedName>
</protein>
<dbReference type="Gene3D" id="1.10.405.10">
    <property type="entry name" value="Guanine Nucleotide Dissociation Inhibitor, domain 1"/>
    <property type="match status" value="1"/>
</dbReference>
<sequence length="514" mass="58309">MAHSLSLLGLKKHLKKAFFEIKNENPELINQLIESNSRRKFLKTTTLAISGIVVGSSLSNFAWASKDENKYVAILGGGIAGLTAAYELEKLNIPYKIFEADNRVGGRIKTKRDFVLGLTTECGGEFVDTTHEDLLSYLEEFNIEKIDVRVDKLLKDTFFYDGKIYSDGEVVAAYKKILPKIINDQIQSEKDEKFAEKIDYTSLEVYLAQLNGDEWFIKCLEKAYESEYGGNIREQSATNFLSMMLPEVGKNFEVFGISDEVLKIKGGTQTLVEAFEKRVKNINLNHKLKKISQPNQNYVLEFENGTSVEAPYVLCTIAFSVLKNIEIDIKNMTDTKKSCIQDLGYGTNIKYIQKFNNKPWRQNGYQGYLFNNVIHNGFDSSQLQNDTIKESTYTFYFGGDDAMKFCNKENFESLRTKYLDYFDTVYKGAKAEASSEANNYLLIDWPNNPLTKCSYSSFKPGQWTRYGAEVSKPIGNLFFAGEHCSDQFQGFMNGSIQTSKIAVTAIIKAINSDR</sequence>
<dbReference type="PROSITE" id="PS51318">
    <property type="entry name" value="TAT"/>
    <property type="match status" value="1"/>
</dbReference>
<evidence type="ECO:0000256" key="4">
    <source>
        <dbReference type="PIRSR" id="PIRSR601613-1"/>
    </source>
</evidence>
<organism evidence="6 7">
    <name type="scientific">Pedobacter yonginense</name>
    <dbReference type="NCBI Taxonomy" id="651869"/>
    <lineage>
        <taxon>Bacteria</taxon>
        <taxon>Pseudomonadati</taxon>
        <taxon>Bacteroidota</taxon>
        <taxon>Sphingobacteriia</taxon>
        <taxon>Sphingobacteriales</taxon>
        <taxon>Sphingobacteriaceae</taxon>
        <taxon>Pedobacter</taxon>
    </lineage>
</organism>
<proteinExistence type="inferred from homology"/>
<evidence type="ECO:0000313" key="7">
    <source>
        <dbReference type="Proteomes" id="UP000245379"/>
    </source>
</evidence>
<dbReference type="OrthoDB" id="56323at2"/>
<evidence type="ECO:0000259" key="5">
    <source>
        <dbReference type="Pfam" id="PF01593"/>
    </source>
</evidence>
<dbReference type="InterPro" id="IPR006311">
    <property type="entry name" value="TAT_signal"/>
</dbReference>
<comment type="caution">
    <text evidence="6">The sequence shown here is derived from an EMBL/GenBank/DDBJ whole genome shotgun (WGS) entry which is preliminary data.</text>
</comment>
<dbReference type="Proteomes" id="UP000245379">
    <property type="component" value="Unassembled WGS sequence"/>
</dbReference>
<dbReference type="AlphaFoldDB" id="A0A317ERK8"/>
<comment type="similarity">
    <text evidence="2">Belongs to the flavin monoamine oxidase family.</text>
</comment>
<keyword evidence="7" id="KW-1185">Reference proteome</keyword>
<gene>
    <name evidence="6" type="ORF">DHW03_05780</name>
</gene>
<keyword evidence="3" id="KW-0560">Oxidoreductase</keyword>
<dbReference type="SUPFAM" id="SSF51905">
    <property type="entry name" value="FAD/NAD(P)-binding domain"/>
    <property type="match status" value="1"/>
</dbReference>
<dbReference type="SUPFAM" id="SSF54373">
    <property type="entry name" value="FAD-linked reductases, C-terminal domain"/>
    <property type="match status" value="1"/>
</dbReference>
<reference evidence="6 7" key="1">
    <citation type="submission" date="2018-05" db="EMBL/GenBank/DDBJ databases">
        <title>Pedobacter paludis sp. nov., isolated from wetland soil.</title>
        <authorList>
            <person name="Zhang Y."/>
            <person name="Wang G."/>
        </authorList>
    </citation>
    <scope>NUCLEOTIDE SEQUENCE [LARGE SCALE GENOMIC DNA]</scope>
    <source>
        <strain evidence="6 7">KCTC22721</strain>
    </source>
</reference>
<dbReference type="InterPro" id="IPR002937">
    <property type="entry name" value="Amino_oxidase"/>
</dbReference>
<dbReference type="InterPro" id="IPR050703">
    <property type="entry name" value="Flavin_MAO"/>
</dbReference>
<evidence type="ECO:0000313" key="6">
    <source>
        <dbReference type="EMBL" id="PWS29324.1"/>
    </source>
</evidence>
<feature type="binding site" evidence="4">
    <location>
        <begin position="99"/>
        <end position="100"/>
    </location>
    <ligand>
        <name>FAD</name>
        <dbReference type="ChEBI" id="CHEBI:57692"/>
    </ligand>
</feature>
<dbReference type="Gene3D" id="3.50.50.60">
    <property type="entry name" value="FAD/NAD(P)-binding domain"/>
    <property type="match status" value="1"/>
</dbReference>
<dbReference type="RefSeq" id="WP_109924753.1">
    <property type="nucleotide sequence ID" value="NZ_QGNZ01000001.1"/>
</dbReference>
<feature type="domain" description="Amine oxidase" evidence="5">
    <location>
        <begin position="79"/>
        <end position="507"/>
    </location>
</feature>
<dbReference type="Pfam" id="PF01593">
    <property type="entry name" value="Amino_oxidase"/>
    <property type="match status" value="1"/>
</dbReference>